<evidence type="ECO:0000259" key="3">
    <source>
        <dbReference type="Pfam" id="PF00291"/>
    </source>
</evidence>
<comment type="cofactor">
    <cofactor evidence="1">
        <name>pyridoxal 5'-phosphate</name>
        <dbReference type="ChEBI" id="CHEBI:597326"/>
    </cofactor>
</comment>
<dbReference type="GO" id="GO:1901605">
    <property type="term" value="P:alpha-amino acid metabolic process"/>
    <property type="evidence" value="ECO:0007669"/>
    <property type="project" value="UniProtKB-ARBA"/>
</dbReference>
<evidence type="ECO:0000256" key="1">
    <source>
        <dbReference type="ARBA" id="ARBA00001933"/>
    </source>
</evidence>
<reference evidence="4 5" key="1">
    <citation type="submission" date="2019-01" db="EMBL/GenBank/DDBJ databases">
        <title>Ktedonosporobacter rubrisoli SCAWS-G2.</title>
        <authorList>
            <person name="Huang Y."/>
            <person name="Yan B."/>
        </authorList>
    </citation>
    <scope>NUCLEOTIDE SEQUENCE [LARGE SCALE GENOMIC DNA]</scope>
    <source>
        <strain evidence="4 5">SCAWS-G2</strain>
    </source>
</reference>
<dbReference type="InterPro" id="IPR001926">
    <property type="entry name" value="TrpB-like_PALP"/>
</dbReference>
<dbReference type="InterPro" id="IPR050214">
    <property type="entry name" value="Cys_Synth/Cystath_Beta-Synth"/>
</dbReference>
<evidence type="ECO:0000313" key="4">
    <source>
        <dbReference type="EMBL" id="QBD83485.1"/>
    </source>
</evidence>
<dbReference type="Pfam" id="PF00291">
    <property type="entry name" value="PALP"/>
    <property type="match status" value="1"/>
</dbReference>
<dbReference type="PANTHER" id="PTHR10314">
    <property type="entry name" value="CYSTATHIONINE BETA-SYNTHASE"/>
    <property type="match status" value="1"/>
</dbReference>
<dbReference type="AlphaFoldDB" id="A0A4P6K5V0"/>
<accession>A0A4P6K5V0</accession>
<dbReference type="Gene3D" id="3.40.50.1100">
    <property type="match status" value="2"/>
</dbReference>
<dbReference type="SUPFAM" id="SSF53686">
    <property type="entry name" value="Tryptophan synthase beta subunit-like PLP-dependent enzymes"/>
    <property type="match status" value="1"/>
</dbReference>
<evidence type="ECO:0000256" key="2">
    <source>
        <dbReference type="ARBA" id="ARBA00022898"/>
    </source>
</evidence>
<gene>
    <name evidence="4" type="ORF">EPA93_15485</name>
</gene>
<proteinExistence type="predicted"/>
<dbReference type="KEGG" id="kbs:EPA93_15485"/>
<dbReference type="EMBL" id="CP035758">
    <property type="protein sequence ID" value="QBD83485.1"/>
    <property type="molecule type" value="Genomic_DNA"/>
</dbReference>
<dbReference type="OrthoDB" id="9808024at2"/>
<keyword evidence="2" id="KW-0663">Pyridoxal phosphate</keyword>
<dbReference type="Proteomes" id="UP000290365">
    <property type="component" value="Chromosome"/>
</dbReference>
<feature type="domain" description="Tryptophan synthase beta chain-like PALP" evidence="3">
    <location>
        <begin position="1"/>
        <end position="252"/>
    </location>
</feature>
<dbReference type="InterPro" id="IPR036052">
    <property type="entry name" value="TrpB-like_PALP_sf"/>
</dbReference>
<organism evidence="4 5">
    <name type="scientific">Ktedonosporobacter rubrisoli</name>
    <dbReference type="NCBI Taxonomy" id="2509675"/>
    <lineage>
        <taxon>Bacteria</taxon>
        <taxon>Bacillati</taxon>
        <taxon>Chloroflexota</taxon>
        <taxon>Ktedonobacteria</taxon>
        <taxon>Ktedonobacterales</taxon>
        <taxon>Ktedonosporobacteraceae</taxon>
        <taxon>Ktedonosporobacter</taxon>
    </lineage>
</organism>
<sequence>MKDRVALNSILAAKENGELKDDGIIIESSSGTLAIGLALVGRTLRHEVHIVLDPRVDALTLAKLRTLGAIVHMVEQMTEGGWQGTRRQKVLQLMEEHPGAFWPRQFTSIQNPLSYTQLAKELLEDVNHIDALVGPVGSGGSLCGSARFLRKFLPDLLVVGVDAVGSITFDQPDLKNRLQSGLGNSIISENVDKTLIDQVHWLNDEEAFNATLQLAASEQIFAGNSSGSAYLVACWLSTQMPLESTIAVIFPDRGDRYFRTIYNPDYWRDHNLTRRCISPDPKEVPYGTIVKE</sequence>
<protein>
    <submittedName>
        <fullName evidence="4">Cysteine synthase family protein</fullName>
    </submittedName>
</protein>
<name>A0A4P6K5V0_KTERU</name>
<evidence type="ECO:0000313" key="5">
    <source>
        <dbReference type="Proteomes" id="UP000290365"/>
    </source>
</evidence>
<keyword evidence="5" id="KW-1185">Reference proteome</keyword>
<dbReference type="CDD" id="cd01561">
    <property type="entry name" value="CBS_like"/>
    <property type="match status" value="1"/>
</dbReference>